<sequence>MKNNINKLTLGVALAAAATAYAGSVQAGAFQLNEQSVSSQGTSFAGRASNANDASTVFGNPAGMSFLDRAQITGGVTYLDVNTDIDVTTATDAAGRPVSGGNDGDMVPGTAIPSFYYVQPVNDRVTLGFGVYAPFGVITDYGSDFKGRYFANYSEVEVVTAQPTVSYRINDKWAVGAGVTYNSVKGELTSNTADFTGTGDGKVKIKGDDTAWGYNVGVIFQPVESTRLGLSYRSKVDYSLDGDAKYNNVFNGSTGNFSTKQDASLDVTLPESIDLSMTHQLDDRWTLMAGVTWVHWSRFDEIAVEVDNMNDIVEEQGYKDSWQYAVGLSYQLNPQWLLRTGLAFDDSPTVDEHRSARIPSGDRTIFSVGAGWTPMPELTIDMAYTYLWEDTATVNLSEPNRGTYEAEYENEAHGFGLGATYRF</sequence>
<protein>
    <submittedName>
        <fullName evidence="9">Outer membrane protein transport protein</fullName>
    </submittedName>
</protein>
<accession>A0A558HGV8</accession>
<dbReference type="Gene3D" id="2.40.160.60">
    <property type="entry name" value="Outer membrane protein transport protein (OMPP1/FadL/TodX)"/>
    <property type="match status" value="1"/>
</dbReference>
<dbReference type="GO" id="GO:0015483">
    <property type="term" value="F:long-chain fatty acid transporting porin activity"/>
    <property type="evidence" value="ECO:0007669"/>
    <property type="project" value="TreeGrafter"/>
</dbReference>
<dbReference type="GO" id="GO:0009279">
    <property type="term" value="C:cell outer membrane"/>
    <property type="evidence" value="ECO:0007669"/>
    <property type="project" value="UniProtKB-SubCell"/>
</dbReference>
<dbReference type="SUPFAM" id="SSF56935">
    <property type="entry name" value="Porins"/>
    <property type="match status" value="1"/>
</dbReference>
<keyword evidence="6" id="KW-0472">Membrane</keyword>
<dbReference type="PANTHER" id="PTHR35093">
    <property type="entry name" value="OUTER MEMBRANE PROTEIN NMB0088-RELATED"/>
    <property type="match status" value="1"/>
</dbReference>
<gene>
    <name evidence="9" type="ORF">FQP86_13930</name>
</gene>
<dbReference type="InterPro" id="IPR005017">
    <property type="entry name" value="OMPP1/FadL/TodX"/>
</dbReference>
<evidence type="ECO:0000256" key="4">
    <source>
        <dbReference type="ARBA" id="ARBA00022692"/>
    </source>
</evidence>
<name>A0A558HGV8_9GAMM</name>
<comment type="subcellular location">
    <subcellularLocation>
        <location evidence="1">Cell outer membrane</location>
        <topology evidence="1">Multi-pass membrane protein</topology>
    </subcellularLocation>
</comment>
<keyword evidence="5 8" id="KW-0732">Signal</keyword>
<dbReference type="OrthoDB" id="19849at2"/>
<comment type="caution">
    <text evidence="9">The sequence shown here is derived from an EMBL/GenBank/DDBJ whole genome shotgun (WGS) entry which is preliminary data.</text>
</comment>
<evidence type="ECO:0000313" key="10">
    <source>
        <dbReference type="Proteomes" id="UP000319941"/>
    </source>
</evidence>
<keyword evidence="4" id="KW-0812">Transmembrane</keyword>
<evidence type="ECO:0000256" key="6">
    <source>
        <dbReference type="ARBA" id="ARBA00023136"/>
    </source>
</evidence>
<evidence type="ECO:0000256" key="7">
    <source>
        <dbReference type="ARBA" id="ARBA00023237"/>
    </source>
</evidence>
<keyword evidence="10" id="KW-1185">Reference proteome</keyword>
<dbReference type="Pfam" id="PF03349">
    <property type="entry name" value="Toluene_X"/>
    <property type="match status" value="1"/>
</dbReference>
<keyword evidence="3" id="KW-1134">Transmembrane beta strand</keyword>
<reference evidence="9 10" key="1">
    <citation type="submission" date="2019-07" db="EMBL/GenBank/DDBJ databases">
        <title>Diversity of Bacteria from Kongsfjorden, Arctic.</title>
        <authorList>
            <person name="Yu Y."/>
        </authorList>
    </citation>
    <scope>NUCLEOTIDE SEQUENCE [LARGE SCALE GENOMIC DNA]</scope>
    <source>
        <strain evidence="9 10">SM1923</strain>
    </source>
</reference>
<dbReference type="PANTHER" id="PTHR35093:SF8">
    <property type="entry name" value="OUTER MEMBRANE PROTEIN NMB0088-RELATED"/>
    <property type="match status" value="1"/>
</dbReference>
<evidence type="ECO:0000256" key="8">
    <source>
        <dbReference type="SAM" id="SignalP"/>
    </source>
</evidence>
<feature type="chain" id="PRO_5021842966" evidence="8">
    <location>
        <begin position="23"/>
        <end position="423"/>
    </location>
</feature>
<dbReference type="Proteomes" id="UP000319941">
    <property type="component" value="Unassembled WGS sequence"/>
</dbReference>
<evidence type="ECO:0000256" key="1">
    <source>
        <dbReference type="ARBA" id="ARBA00004571"/>
    </source>
</evidence>
<organism evidence="9 10">
    <name type="scientific">Cobetia crustatorum</name>
    <dbReference type="NCBI Taxonomy" id="553385"/>
    <lineage>
        <taxon>Bacteria</taxon>
        <taxon>Pseudomonadati</taxon>
        <taxon>Pseudomonadota</taxon>
        <taxon>Gammaproteobacteria</taxon>
        <taxon>Oceanospirillales</taxon>
        <taxon>Halomonadaceae</taxon>
        <taxon>Cobetia</taxon>
    </lineage>
</organism>
<evidence type="ECO:0000256" key="3">
    <source>
        <dbReference type="ARBA" id="ARBA00022452"/>
    </source>
</evidence>
<dbReference type="EMBL" id="VNFH01000010">
    <property type="protein sequence ID" value="TVU68298.1"/>
    <property type="molecule type" value="Genomic_DNA"/>
</dbReference>
<evidence type="ECO:0000313" key="9">
    <source>
        <dbReference type="EMBL" id="TVU68298.1"/>
    </source>
</evidence>
<dbReference type="RefSeq" id="WP_144727903.1">
    <property type="nucleotide sequence ID" value="NZ_CAWOWR010000002.1"/>
</dbReference>
<dbReference type="AlphaFoldDB" id="A0A558HGV8"/>
<feature type="signal peptide" evidence="8">
    <location>
        <begin position="1"/>
        <end position="22"/>
    </location>
</feature>
<proteinExistence type="inferred from homology"/>
<evidence type="ECO:0000256" key="2">
    <source>
        <dbReference type="ARBA" id="ARBA00008163"/>
    </source>
</evidence>
<comment type="similarity">
    <text evidence="2">Belongs to the OmpP1/FadL family.</text>
</comment>
<evidence type="ECO:0000256" key="5">
    <source>
        <dbReference type="ARBA" id="ARBA00022729"/>
    </source>
</evidence>
<keyword evidence="7" id="KW-0998">Cell outer membrane</keyword>